<proteinExistence type="predicted"/>
<evidence type="ECO:0000313" key="1">
    <source>
        <dbReference type="EMBL" id="WNL35409.1"/>
    </source>
</evidence>
<name>A0AA96DVN1_9BACT</name>
<dbReference type="EMBL" id="CP134842">
    <property type="protein sequence ID" value="WNL35409.1"/>
    <property type="molecule type" value="Genomic_DNA"/>
</dbReference>
<dbReference type="AlphaFoldDB" id="A0AA96DVN1"/>
<protein>
    <submittedName>
        <fullName evidence="1">Uncharacterized protein</fullName>
    </submittedName>
</protein>
<organism evidence="1">
    <name type="scientific">Arcobacter sp. AZ-2023</name>
    <dbReference type="NCBI Taxonomy" id="3074453"/>
    <lineage>
        <taxon>Bacteria</taxon>
        <taxon>Pseudomonadati</taxon>
        <taxon>Campylobacterota</taxon>
        <taxon>Epsilonproteobacteria</taxon>
        <taxon>Campylobacterales</taxon>
        <taxon>Arcobacteraceae</taxon>
        <taxon>Arcobacter</taxon>
    </lineage>
</organism>
<accession>A0AA96DVN1</accession>
<sequence>MTRPIQLGKTYGVLHTESFFSFLGFAKKVGSDETQKIDVFLDNKLIDTIEANEFIQKIDDMYDVENKAFKYNLPSEHIGKKAIISFKNHDTQDELLNSPYTLIDKNHEKFNEAKFLHSLSEPLSEELRNMYKPNCVGFLATKENLEDEEFIEYINELIERFPNSKFKAFYTNLQDIKNKKDTLKFIKFISISDIGDVVKDIEIFIFNNYKVTLEVQLFSKIRESCKNILAFHSNFSIPNYKSITIQKLEKDLEAPLNKFINNYEKLGFEESDISKDKSYTKSYSNAIYRKFNLDKPITNLEQNAYKYFNFKTIEYALSSKDFKEFYFNMVLGQIDILNGNNK</sequence>
<reference evidence="1" key="1">
    <citation type="submission" date="2023-09" db="EMBL/GenBank/DDBJ databases">
        <title>Arcobacter tbilisiensis sp. nov. isolated from chicken meat in Tbilisi, Georgia.</title>
        <authorList>
            <person name="Matthias R."/>
            <person name="Zautner A.E."/>
        </authorList>
    </citation>
    <scope>NUCLEOTIDE SEQUENCE</scope>
    <source>
        <strain evidence="1">LEO 65</strain>
    </source>
</reference>
<gene>
    <name evidence="1" type="ORF">RMQ66_06865</name>
</gene>